<dbReference type="Proteomes" id="UP000070700">
    <property type="component" value="Unassembled WGS sequence"/>
</dbReference>
<name>A0A194WSZ0_MOLSC</name>
<protein>
    <submittedName>
        <fullName evidence="1">Uncharacterized protein</fullName>
    </submittedName>
</protein>
<evidence type="ECO:0000313" key="2">
    <source>
        <dbReference type="Proteomes" id="UP000070700"/>
    </source>
</evidence>
<dbReference type="GeneID" id="28832740"/>
<dbReference type="InParanoid" id="A0A194WSZ0"/>
<evidence type="ECO:0000313" key="1">
    <source>
        <dbReference type="EMBL" id="KUJ11073.1"/>
    </source>
</evidence>
<dbReference type="KEGG" id="psco:LY89DRAFT_786727"/>
<dbReference type="OrthoDB" id="4287727at2759"/>
<accession>A0A194WSZ0</accession>
<dbReference type="RefSeq" id="XP_018065428.1">
    <property type="nucleotide sequence ID" value="XM_018223014.1"/>
</dbReference>
<proteinExistence type="predicted"/>
<organism evidence="1 2">
    <name type="scientific">Mollisia scopiformis</name>
    <name type="common">Conifer needle endophyte fungus</name>
    <name type="synonym">Phialocephala scopiformis</name>
    <dbReference type="NCBI Taxonomy" id="149040"/>
    <lineage>
        <taxon>Eukaryota</taxon>
        <taxon>Fungi</taxon>
        <taxon>Dikarya</taxon>
        <taxon>Ascomycota</taxon>
        <taxon>Pezizomycotina</taxon>
        <taxon>Leotiomycetes</taxon>
        <taxon>Helotiales</taxon>
        <taxon>Mollisiaceae</taxon>
        <taxon>Mollisia</taxon>
    </lineage>
</organism>
<dbReference type="AlphaFoldDB" id="A0A194WSZ0"/>
<gene>
    <name evidence="1" type="ORF">LY89DRAFT_786727</name>
</gene>
<sequence>MIGPLKVLVANLKANDPPIIVSAQTNHALDQLLNHIMKFEPYKDSEANLKAQRALPVKPDGHTVTADGREIVLVDAALWTSTSALNRMSQEIGTIQGVYTFFAYGYGDGTAKTRMIYITLPVDFNFQDFLDMTHIRTIDGRLLALEDVHMGWKLKDPYNNDLSYNPMMVSTGI</sequence>
<dbReference type="EMBL" id="KQ947427">
    <property type="protein sequence ID" value="KUJ11073.1"/>
    <property type="molecule type" value="Genomic_DNA"/>
</dbReference>
<keyword evidence="2" id="KW-1185">Reference proteome</keyword>
<reference evidence="1 2" key="1">
    <citation type="submission" date="2015-10" db="EMBL/GenBank/DDBJ databases">
        <title>Full genome of DAOMC 229536 Phialocephala scopiformis, a fungal endophyte of spruce producing the potent anti-insectan compound rugulosin.</title>
        <authorList>
            <consortium name="DOE Joint Genome Institute"/>
            <person name="Walker A.K."/>
            <person name="Frasz S.L."/>
            <person name="Seifert K.A."/>
            <person name="Miller J.D."/>
            <person name="Mondo S.J."/>
            <person name="Labutti K."/>
            <person name="Lipzen A."/>
            <person name="Dockter R."/>
            <person name="Kennedy M."/>
            <person name="Grigoriev I.V."/>
            <person name="Spatafora J.W."/>
        </authorList>
    </citation>
    <scope>NUCLEOTIDE SEQUENCE [LARGE SCALE GENOMIC DNA]</scope>
    <source>
        <strain evidence="1 2">CBS 120377</strain>
    </source>
</reference>